<organism evidence="1 2">
    <name type="scientific">Streptomyces viridiviolaceus</name>
    <dbReference type="NCBI Taxonomy" id="68282"/>
    <lineage>
        <taxon>Bacteria</taxon>
        <taxon>Bacillati</taxon>
        <taxon>Actinomycetota</taxon>
        <taxon>Actinomycetes</taxon>
        <taxon>Kitasatosporales</taxon>
        <taxon>Streptomycetaceae</taxon>
        <taxon>Streptomyces</taxon>
    </lineage>
</organism>
<comment type="caution">
    <text evidence="1">The sequence shown here is derived from an EMBL/GenBank/DDBJ whole genome shotgun (WGS) entry which is preliminary data.</text>
</comment>
<proteinExistence type="predicted"/>
<evidence type="ECO:0000313" key="2">
    <source>
        <dbReference type="Proteomes" id="UP001596409"/>
    </source>
</evidence>
<gene>
    <name evidence="1" type="ORF">ACFQMH_12975</name>
</gene>
<sequence>MAVFEAQSRKRSGVAGPCPIPVSGGEISWTDLIVSEAKQNTQAKVPVTATQNRVRQVKSAIKRLADENLILRNVGEPGNTFSLMLLHESGSAESEKRGYLIPEYYEGARTVVTLPVQFFTNGWVYALTDSEIRMYMILKHLAARFPDSHALRGVYLSERDREWLYGISRDVYEAHLMLAKFGLIQLVPNPLRHRDGKVVEFDNFLKKGGVIPPHRFFVMGDSPFFESPLGKMRRALLNYPPSRDQMMRQKS</sequence>
<evidence type="ECO:0000313" key="1">
    <source>
        <dbReference type="EMBL" id="MFC7012609.1"/>
    </source>
</evidence>
<reference evidence="2" key="1">
    <citation type="journal article" date="2019" name="Int. J. Syst. Evol. Microbiol.">
        <title>The Global Catalogue of Microorganisms (GCM) 10K type strain sequencing project: providing services to taxonomists for standard genome sequencing and annotation.</title>
        <authorList>
            <consortium name="The Broad Institute Genomics Platform"/>
            <consortium name="The Broad Institute Genome Sequencing Center for Infectious Disease"/>
            <person name="Wu L."/>
            <person name="Ma J."/>
        </authorList>
    </citation>
    <scope>NUCLEOTIDE SEQUENCE [LARGE SCALE GENOMIC DNA]</scope>
    <source>
        <strain evidence="2">JCM 4855</strain>
    </source>
</reference>
<dbReference type="Proteomes" id="UP001596409">
    <property type="component" value="Unassembled WGS sequence"/>
</dbReference>
<protein>
    <submittedName>
        <fullName evidence="1">Uncharacterized protein</fullName>
    </submittedName>
</protein>
<dbReference type="EMBL" id="JBHSYM010000025">
    <property type="protein sequence ID" value="MFC7012609.1"/>
    <property type="molecule type" value="Genomic_DNA"/>
</dbReference>
<name>A0ABW2DXX3_9ACTN</name>
<keyword evidence="2" id="KW-1185">Reference proteome</keyword>
<dbReference type="RefSeq" id="WP_229881104.1">
    <property type="nucleotide sequence ID" value="NZ_BMWA01000015.1"/>
</dbReference>
<accession>A0ABW2DXX3</accession>